<dbReference type="EMBL" id="JANBQF010000045">
    <property type="protein sequence ID" value="KAJ2006866.1"/>
    <property type="molecule type" value="Genomic_DNA"/>
</dbReference>
<dbReference type="GO" id="GO:0005634">
    <property type="term" value="C:nucleus"/>
    <property type="evidence" value="ECO:0007669"/>
    <property type="project" value="TreeGrafter"/>
</dbReference>
<dbReference type="AlphaFoldDB" id="A0A9W8BH42"/>
<dbReference type="PANTHER" id="PTHR13651">
    <property type="entry name" value="PROTEIN ABITRAM"/>
    <property type="match status" value="1"/>
</dbReference>
<protein>
    <recommendedName>
        <fullName evidence="3">Protein Abitram</fullName>
    </recommendedName>
</protein>
<evidence type="ECO:0000313" key="1">
    <source>
        <dbReference type="EMBL" id="KAJ2006866.1"/>
    </source>
</evidence>
<keyword evidence="2" id="KW-1185">Reference proteome</keyword>
<reference evidence="1" key="1">
    <citation type="submission" date="2022-07" db="EMBL/GenBank/DDBJ databases">
        <title>Phylogenomic reconstructions and comparative analyses of Kickxellomycotina fungi.</title>
        <authorList>
            <person name="Reynolds N.K."/>
            <person name="Stajich J.E."/>
            <person name="Barry K."/>
            <person name="Grigoriev I.V."/>
            <person name="Crous P."/>
            <person name="Smith M.E."/>
        </authorList>
    </citation>
    <scope>NUCLEOTIDE SEQUENCE</scope>
    <source>
        <strain evidence="1">IMI 214461</strain>
    </source>
</reference>
<name>A0A9W8BH42_9FUNG</name>
<dbReference type="OrthoDB" id="48130at2759"/>
<gene>
    <name evidence="1" type="ORF">H4R26_001139</name>
</gene>
<evidence type="ECO:0008006" key="3">
    <source>
        <dbReference type="Google" id="ProtNLM"/>
    </source>
</evidence>
<comment type="caution">
    <text evidence="1">The sequence shown here is derived from an EMBL/GenBank/DDBJ whole genome shotgun (WGS) entry which is preliminary data.</text>
</comment>
<organism evidence="1 2">
    <name type="scientific">Coemansia thaxteri</name>
    <dbReference type="NCBI Taxonomy" id="2663907"/>
    <lineage>
        <taxon>Eukaryota</taxon>
        <taxon>Fungi</taxon>
        <taxon>Fungi incertae sedis</taxon>
        <taxon>Zoopagomycota</taxon>
        <taxon>Kickxellomycotina</taxon>
        <taxon>Kickxellomycetes</taxon>
        <taxon>Kickxellales</taxon>
        <taxon>Kickxellaceae</taxon>
        <taxon>Coemansia</taxon>
    </lineage>
</organism>
<evidence type="ECO:0000313" key="2">
    <source>
        <dbReference type="Proteomes" id="UP001150907"/>
    </source>
</evidence>
<dbReference type="InterPro" id="IPR011053">
    <property type="entry name" value="Single_hybrid_motif"/>
</dbReference>
<proteinExistence type="predicted"/>
<dbReference type="SUPFAM" id="SSF51230">
    <property type="entry name" value="Single hybrid motif"/>
    <property type="match status" value="1"/>
</dbReference>
<dbReference type="Gene3D" id="2.40.50.100">
    <property type="match status" value="1"/>
</dbReference>
<dbReference type="Proteomes" id="UP001150907">
    <property type="component" value="Unassembled WGS sequence"/>
</dbReference>
<accession>A0A9W8BH42</accession>
<sequence length="165" mass="18360">MSLGDDLSITYDLSAYSHIDSWVDHPEQYLTRYFSQHLYANPIALCVVGVARQHPLLDLDRRDLVGNIVRVEFAPSVRGSIIKGKGKKQSLRVLPDTKICTIHTDSGKEYAVRAAIKGHLMEWNAGLEDDPQLVTRCPEKAFVAIIKPSTDDKAKILSECVSSPI</sequence>
<dbReference type="InterPro" id="IPR039169">
    <property type="entry name" value="Abitram"/>
</dbReference>
<dbReference type="PANTHER" id="PTHR13651:SF0">
    <property type="entry name" value="PROTEIN ABITRAM"/>
    <property type="match status" value="1"/>
</dbReference>